<reference evidence="1" key="1">
    <citation type="submission" date="2021-04" db="EMBL/GenBank/DDBJ databases">
        <title>Genome seq and assembly of Bacillus sp.</title>
        <authorList>
            <person name="Chhetri G."/>
        </authorList>
    </citation>
    <scope>NUCLEOTIDE SEQUENCE</scope>
    <source>
        <strain evidence="1">RG28</strain>
    </source>
</reference>
<evidence type="ECO:0000313" key="1">
    <source>
        <dbReference type="EMBL" id="MBP0725917.1"/>
    </source>
</evidence>
<sequence length="59" mass="6919">MIFISILLLPTVVLLLVVLLKQFELKKKVKKDCGVIEIKDYLERKKKVTAIRKRATHKK</sequence>
<name>A0A940NRX8_9BACI</name>
<keyword evidence="2" id="KW-1185">Reference proteome</keyword>
<evidence type="ECO:0000313" key="2">
    <source>
        <dbReference type="Proteomes" id="UP000682134"/>
    </source>
</evidence>
<dbReference type="AlphaFoldDB" id="A0A940NRX8"/>
<comment type="caution">
    <text evidence="1">The sequence shown here is derived from an EMBL/GenBank/DDBJ whole genome shotgun (WGS) entry which is preliminary data.</text>
</comment>
<organism evidence="1 2">
    <name type="scientific">Gottfriedia endophytica</name>
    <dbReference type="NCBI Taxonomy" id="2820819"/>
    <lineage>
        <taxon>Bacteria</taxon>
        <taxon>Bacillati</taxon>
        <taxon>Bacillota</taxon>
        <taxon>Bacilli</taxon>
        <taxon>Bacillales</taxon>
        <taxon>Bacillaceae</taxon>
        <taxon>Gottfriedia</taxon>
    </lineage>
</organism>
<gene>
    <name evidence="1" type="ORF">J5Y03_12120</name>
</gene>
<protein>
    <submittedName>
        <fullName evidence="1">Uncharacterized protein</fullName>
    </submittedName>
</protein>
<dbReference type="RefSeq" id="WP_209405976.1">
    <property type="nucleotide sequence ID" value="NZ_JAGIYQ010000007.1"/>
</dbReference>
<proteinExistence type="predicted"/>
<accession>A0A940NRX8</accession>
<dbReference type="Proteomes" id="UP000682134">
    <property type="component" value="Unassembled WGS sequence"/>
</dbReference>
<dbReference type="EMBL" id="JAGIYQ010000007">
    <property type="protein sequence ID" value="MBP0725917.1"/>
    <property type="molecule type" value="Genomic_DNA"/>
</dbReference>